<organism evidence="3">
    <name type="scientific">Clastoptera arizonana</name>
    <name type="common">Arizona spittle bug</name>
    <dbReference type="NCBI Taxonomy" id="38151"/>
    <lineage>
        <taxon>Eukaryota</taxon>
        <taxon>Metazoa</taxon>
        <taxon>Ecdysozoa</taxon>
        <taxon>Arthropoda</taxon>
        <taxon>Hexapoda</taxon>
        <taxon>Insecta</taxon>
        <taxon>Pterygota</taxon>
        <taxon>Neoptera</taxon>
        <taxon>Paraneoptera</taxon>
        <taxon>Hemiptera</taxon>
        <taxon>Auchenorrhyncha</taxon>
        <taxon>Cercopoidea</taxon>
        <taxon>Clastopteridae</taxon>
        <taxon>Clastoptera</taxon>
    </lineage>
</organism>
<gene>
    <name evidence="3" type="ORF">g.19387</name>
    <name evidence="4" type="ORF">g.19388</name>
</gene>
<dbReference type="PANTHER" id="PTHR12356:SF19">
    <property type="entry name" value="NUDC DOMAIN-CONTAINING PROTEIN 3"/>
    <property type="match status" value="1"/>
</dbReference>
<dbReference type="GO" id="GO:0006457">
    <property type="term" value="P:protein folding"/>
    <property type="evidence" value="ECO:0007669"/>
    <property type="project" value="TreeGrafter"/>
</dbReference>
<dbReference type="EMBL" id="GEDC01025768">
    <property type="protein sequence ID" value="JAS11530.1"/>
    <property type="molecule type" value="Transcribed_RNA"/>
</dbReference>
<dbReference type="GO" id="GO:0051082">
    <property type="term" value="F:unfolded protein binding"/>
    <property type="evidence" value="ECO:0007669"/>
    <property type="project" value="TreeGrafter"/>
</dbReference>
<dbReference type="InterPro" id="IPR025934">
    <property type="entry name" value="NudC_N_dom"/>
</dbReference>
<dbReference type="SUPFAM" id="SSF49764">
    <property type="entry name" value="HSP20-like chaperones"/>
    <property type="match status" value="1"/>
</dbReference>
<accession>A0A1B6CE11</accession>
<evidence type="ECO:0000313" key="4">
    <source>
        <dbReference type="EMBL" id="JAS31617.1"/>
    </source>
</evidence>
<proteinExistence type="predicted"/>
<name>A0A1B6CE11_9HEMI</name>
<dbReference type="Pfam" id="PF04969">
    <property type="entry name" value="CS"/>
    <property type="match status" value="1"/>
</dbReference>
<protein>
    <recommendedName>
        <fullName evidence="2">CS domain-containing protein</fullName>
    </recommendedName>
</protein>
<dbReference type="Gene3D" id="2.60.40.790">
    <property type="match status" value="1"/>
</dbReference>
<reference evidence="3" key="1">
    <citation type="submission" date="2015-12" db="EMBL/GenBank/DDBJ databases">
        <title>De novo transcriptome assembly of four potential Pierce s Disease insect vectors from Arizona vineyards.</title>
        <authorList>
            <person name="Tassone E.E."/>
        </authorList>
    </citation>
    <scope>NUCLEOTIDE SEQUENCE</scope>
</reference>
<dbReference type="InterPro" id="IPR008978">
    <property type="entry name" value="HSP20-like_chaperone"/>
</dbReference>
<dbReference type="PROSITE" id="PS51203">
    <property type="entry name" value="CS"/>
    <property type="match status" value="1"/>
</dbReference>
<evidence type="ECO:0000259" key="2">
    <source>
        <dbReference type="PROSITE" id="PS51203"/>
    </source>
</evidence>
<dbReference type="EMBL" id="GEDC01005681">
    <property type="protein sequence ID" value="JAS31617.1"/>
    <property type="molecule type" value="Transcribed_RNA"/>
</dbReference>
<dbReference type="GO" id="GO:0005737">
    <property type="term" value="C:cytoplasm"/>
    <property type="evidence" value="ECO:0007669"/>
    <property type="project" value="TreeGrafter"/>
</dbReference>
<dbReference type="PANTHER" id="PTHR12356">
    <property type="entry name" value="NUCLEAR MOVEMENT PROTEIN NUDC"/>
    <property type="match status" value="1"/>
</dbReference>
<dbReference type="AlphaFoldDB" id="A0A1B6CE11"/>
<dbReference type="InterPro" id="IPR007052">
    <property type="entry name" value="CS_dom"/>
</dbReference>
<sequence length="319" mass="36891">MEGNSKYDDTFYNILEQDGSIVAFMNSVFGFLLRRTDFYYIQEDSNGKLGFPEGVPERIVITTFKKWEKIANKSINHPFCYNSKIKCNNELPEYGTQDELPDLSQLVVEEVEVETTPFTEESVGTQFSTSSIKKETNNTSNDIYNGADRGNYKWSQTIQDIDIMVPIKPYVCKGSDVKVNVQSQKLCVQTREQDSSWQCLLEGELTHSNKKDDSLWSLFPGKHIMIHLEKRNERWWPALLTSEPELDLSLIDAYKPINDLDDREQMKIEKVMWKEKRKDGLYTSKEMEMHEKLKKAWDLDGSPFKGTPFDPSVLVDCGD</sequence>
<evidence type="ECO:0000313" key="3">
    <source>
        <dbReference type="EMBL" id="JAS11530.1"/>
    </source>
</evidence>
<dbReference type="InterPro" id="IPR037898">
    <property type="entry name" value="NudC_fam"/>
</dbReference>
<dbReference type="Pfam" id="PF14050">
    <property type="entry name" value="Nudc_N"/>
    <property type="match status" value="1"/>
</dbReference>
<feature type="domain" description="CS" evidence="2">
    <location>
        <begin position="147"/>
        <end position="240"/>
    </location>
</feature>
<keyword evidence="1" id="KW-0597">Phosphoprotein</keyword>
<evidence type="ECO:0000256" key="1">
    <source>
        <dbReference type="ARBA" id="ARBA00022553"/>
    </source>
</evidence>